<gene>
    <name evidence="2" type="ORF">KIN20_032418</name>
</gene>
<organism evidence="2 3">
    <name type="scientific">Parelaphostrongylus tenuis</name>
    <name type="common">Meningeal worm</name>
    <dbReference type="NCBI Taxonomy" id="148309"/>
    <lineage>
        <taxon>Eukaryota</taxon>
        <taxon>Metazoa</taxon>
        <taxon>Ecdysozoa</taxon>
        <taxon>Nematoda</taxon>
        <taxon>Chromadorea</taxon>
        <taxon>Rhabditida</taxon>
        <taxon>Rhabditina</taxon>
        <taxon>Rhabditomorpha</taxon>
        <taxon>Strongyloidea</taxon>
        <taxon>Metastrongylidae</taxon>
        <taxon>Parelaphostrongylus</taxon>
    </lineage>
</organism>
<protein>
    <submittedName>
        <fullName evidence="2">Uncharacterized protein</fullName>
    </submittedName>
</protein>
<evidence type="ECO:0000313" key="2">
    <source>
        <dbReference type="EMBL" id="KAJ1370643.1"/>
    </source>
</evidence>
<comment type="caution">
    <text evidence="2">The sequence shown here is derived from an EMBL/GenBank/DDBJ whole genome shotgun (WGS) entry which is preliminary data.</text>
</comment>
<keyword evidence="3" id="KW-1185">Reference proteome</keyword>
<feature type="compositionally biased region" description="Polar residues" evidence="1">
    <location>
        <begin position="155"/>
        <end position="171"/>
    </location>
</feature>
<dbReference type="EMBL" id="JAHQIW010006824">
    <property type="protein sequence ID" value="KAJ1370643.1"/>
    <property type="molecule type" value="Genomic_DNA"/>
</dbReference>
<dbReference type="PROSITE" id="PS50007">
    <property type="entry name" value="PIPLC_X_DOMAIN"/>
    <property type="match status" value="1"/>
</dbReference>
<reference evidence="2" key="1">
    <citation type="submission" date="2021-06" db="EMBL/GenBank/DDBJ databases">
        <title>Parelaphostrongylus tenuis whole genome reference sequence.</title>
        <authorList>
            <person name="Garwood T.J."/>
            <person name="Larsen P.A."/>
            <person name="Fountain-Jones N.M."/>
            <person name="Garbe J.R."/>
            <person name="Macchietto M.G."/>
            <person name="Kania S.A."/>
            <person name="Gerhold R.W."/>
            <person name="Richards J.E."/>
            <person name="Wolf T.M."/>
        </authorList>
    </citation>
    <scope>NUCLEOTIDE SEQUENCE</scope>
    <source>
        <strain evidence="2">MNPRO001-30</strain>
        <tissue evidence="2">Meninges</tissue>
    </source>
</reference>
<evidence type="ECO:0000256" key="1">
    <source>
        <dbReference type="SAM" id="MobiDB-lite"/>
    </source>
</evidence>
<feature type="compositionally biased region" description="Basic and acidic residues" evidence="1">
    <location>
        <begin position="133"/>
        <end position="154"/>
    </location>
</feature>
<dbReference type="Proteomes" id="UP001196413">
    <property type="component" value="Unassembled WGS sequence"/>
</dbReference>
<feature type="region of interest" description="Disordered" evidence="1">
    <location>
        <begin position="131"/>
        <end position="188"/>
    </location>
</feature>
<sequence>MAVFLSSLGRFGTKLQPKNSLHAGLDLQRYTENINEKEEGVENKDEGCFKNNENVEIPIEGVQDKLCKGEKKIEMDIWDAKGSETLLHHNAGTMMKTGQVITHVELFSRQDYNTLNPSDVICPGKCFQPPCAQRERCTPSERNSNEEEKERSEGDNFSQWSHYVNSSSGSEFSGAEQSGDGPRGGWSVRERTDVNMIDEGYVEYYEYLCQGIHKLLESGITLEAECDLRPSSPTILQSAM</sequence>
<evidence type="ECO:0000313" key="3">
    <source>
        <dbReference type="Proteomes" id="UP001196413"/>
    </source>
</evidence>
<dbReference type="AlphaFoldDB" id="A0AAD5WIH1"/>
<accession>A0AAD5WIH1</accession>
<proteinExistence type="predicted"/>
<name>A0AAD5WIH1_PARTN</name>